<protein>
    <recommendedName>
        <fullName evidence="4">Peptidase M50 domain-containing protein</fullName>
    </recommendedName>
</protein>
<feature type="transmembrane region" description="Helical" evidence="1">
    <location>
        <begin position="90"/>
        <end position="118"/>
    </location>
</feature>
<gene>
    <name evidence="2" type="ORF">ACIB24_07280</name>
</gene>
<accession>A0ABW8AKH4</accession>
<name>A0ABW8AKH4_9ACTN</name>
<feature type="transmembrane region" description="Helical" evidence="1">
    <location>
        <begin position="48"/>
        <end position="70"/>
    </location>
</feature>
<comment type="caution">
    <text evidence="2">The sequence shown here is derived from an EMBL/GenBank/DDBJ whole genome shotgun (WGS) entry which is preliminary data.</text>
</comment>
<evidence type="ECO:0000256" key="1">
    <source>
        <dbReference type="SAM" id="Phobius"/>
    </source>
</evidence>
<keyword evidence="1" id="KW-0812">Transmembrane</keyword>
<evidence type="ECO:0000313" key="2">
    <source>
        <dbReference type="EMBL" id="MFI7586861.1"/>
    </source>
</evidence>
<reference evidence="2 3" key="1">
    <citation type="submission" date="2024-10" db="EMBL/GenBank/DDBJ databases">
        <title>The Natural Products Discovery Center: Release of the First 8490 Sequenced Strains for Exploring Actinobacteria Biosynthetic Diversity.</title>
        <authorList>
            <person name="Kalkreuter E."/>
            <person name="Kautsar S.A."/>
            <person name="Yang D."/>
            <person name="Bader C.D."/>
            <person name="Teijaro C.N."/>
            <person name="Fluegel L."/>
            <person name="Davis C.M."/>
            <person name="Simpson J.R."/>
            <person name="Lauterbach L."/>
            <person name="Steele A.D."/>
            <person name="Gui C."/>
            <person name="Meng S."/>
            <person name="Li G."/>
            <person name="Viehrig K."/>
            <person name="Ye F."/>
            <person name="Su P."/>
            <person name="Kiefer A.F."/>
            <person name="Nichols A."/>
            <person name="Cepeda A.J."/>
            <person name="Yan W."/>
            <person name="Fan B."/>
            <person name="Jiang Y."/>
            <person name="Adhikari A."/>
            <person name="Zheng C.-J."/>
            <person name="Schuster L."/>
            <person name="Cowan T.M."/>
            <person name="Smanski M.J."/>
            <person name="Chevrette M.G."/>
            <person name="De Carvalho L.P.S."/>
            <person name="Shen B."/>
        </authorList>
    </citation>
    <scope>NUCLEOTIDE SEQUENCE [LARGE SCALE GENOMIC DNA]</scope>
    <source>
        <strain evidence="2 3">NPDC049639</strain>
    </source>
</reference>
<keyword evidence="3" id="KW-1185">Reference proteome</keyword>
<proteinExistence type="predicted"/>
<dbReference type="Proteomes" id="UP001612915">
    <property type="component" value="Unassembled WGS sequence"/>
</dbReference>
<organism evidence="2 3">
    <name type="scientific">Spongisporangium articulatum</name>
    <dbReference type="NCBI Taxonomy" id="3362603"/>
    <lineage>
        <taxon>Bacteria</taxon>
        <taxon>Bacillati</taxon>
        <taxon>Actinomycetota</taxon>
        <taxon>Actinomycetes</taxon>
        <taxon>Kineosporiales</taxon>
        <taxon>Kineosporiaceae</taxon>
        <taxon>Spongisporangium</taxon>
    </lineage>
</organism>
<evidence type="ECO:0008006" key="4">
    <source>
        <dbReference type="Google" id="ProtNLM"/>
    </source>
</evidence>
<keyword evidence="1" id="KW-0472">Membrane</keyword>
<sequence length="406" mass="42113">MSRRALLWVAGMLAVAVGVNVVDVPGAFPARVDELLVELARGPRWVELLFRAGLVVELLALLAVATALMISVHEAGHALAARGARGRASVVLLGGSAANLLCAALAALALALGGFTALAGHLASVFPDPLFALLVAGVWVGANNLLPVADDGHPRDGLQLRHLPPAEPAPAAEAGAASMQPAMVRAELAQALAVGDATRARAAAEALLGLVARLPLTAEDAAHQLSLSVPLLQQYSGAPDCPPELAGRIAVRLGFLELRSVLHPGPEPVPGLPRAEGAGAATDDERLDDVARLMQLGARLAPGDLDARLGLAWTRSAQRRDDEAQKLARAVRLKLDAEPRVPGDYRADLADVLRAVSAARLGAAEQAERLLARVARNHSRNQNGGRLPQELAAALDYAQRVPAAAV</sequence>
<keyword evidence="1" id="KW-1133">Transmembrane helix</keyword>
<dbReference type="EMBL" id="JBITLV010000002">
    <property type="protein sequence ID" value="MFI7586861.1"/>
    <property type="molecule type" value="Genomic_DNA"/>
</dbReference>
<dbReference type="RefSeq" id="WP_398277406.1">
    <property type="nucleotide sequence ID" value="NZ_JBITLV010000002.1"/>
</dbReference>
<evidence type="ECO:0000313" key="3">
    <source>
        <dbReference type="Proteomes" id="UP001612915"/>
    </source>
</evidence>